<evidence type="ECO:0000256" key="3">
    <source>
        <dbReference type="ARBA" id="ARBA00005189"/>
    </source>
</evidence>
<comment type="pathway">
    <text evidence="3">Lipid metabolism.</text>
</comment>
<dbReference type="InterPro" id="IPR000462">
    <property type="entry name" value="CDP-OH_P_trans"/>
</dbReference>
<sequence>MASRLPNHLTLARIAAIVPLAVLIVTPGVWAAWLAFLLYLAAALTDWLDGYLARKLGSVSAVGKFLDPIADKMLVAAVLIMLVADHRLIDWNLIPVLLILGRELLVSGLREYLGQKAVALPVSQLAKWKTGLQMTAQGAIILAPGLPALGFVNGVGILLLWAATLLTVITGGDYLRRAIRYLRAA</sequence>
<proteinExistence type="inferred from homology"/>
<dbReference type="PANTHER" id="PTHR14269">
    <property type="entry name" value="CDP-DIACYLGLYCEROL--GLYCEROL-3-PHOSPHATE 3-PHOSPHATIDYLTRANSFERASE-RELATED"/>
    <property type="match status" value="1"/>
</dbReference>
<dbReference type="EC" id="2.7.8.5" evidence="5 16"/>
<evidence type="ECO:0000256" key="1">
    <source>
        <dbReference type="ARBA" id="ARBA00004141"/>
    </source>
</evidence>
<dbReference type="PANTHER" id="PTHR14269:SF62">
    <property type="entry name" value="CDP-DIACYLGLYCEROL--GLYCEROL-3-PHOSPHATE 3-PHOSPHATIDYLTRANSFERASE 1, CHLOROPLASTIC"/>
    <property type="match status" value="1"/>
</dbReference>
<evidence type="ECO:0000256" key="11">
    <source>
        <dbReference type="ARBA" id="ARBA00023098"/>
    </source>
</evidence>
<dbReference type="AlphaFoldDB" id="A0A839SUG9"/>
<evidence type="ECO:0000256" key="13">
    <source>
        <dbReference type="ARBA" id="ARBA00023209"/>
    </source>
</evidence>
<evidence type="ECO:0000256" key="15">
    <source>
        <dbReference type="ARBA" id="ARBA00048586"/>
    </source>
</evidence>
<dbReference type="GO" id="GO:0008444">
    <property type="term" value="F:CDP-diacylglycerol-glycerol-3-phosphate 3-phosphatidyltransferase activity"/>
    <property type="evidence" value="ECO:0007669"/>
    <property type="project" value="UniProtKB-UniRule"/>
</dbReference>
<comment type="catalytic activity">
    <reaction evidence="15">
        <text>a CDP-1,2-diacyl-sn-glycerol + sn-glycerol 3-phosphate = a 1,2-diacyl-sn-glycero-3-phospho-(1'-sn-glycero-3'-phosphate) + CMP + H(+)</text>
        <dbReference type="Rhea" id="RHEA:12593"/>
        <dbReference type="ChEBI" id="CHEBI:15378"/>
        <dbReference type="ChEBI" id="CHEBI:57597"/>
        <dbReference type="ChEBI" id="CHEBI:58332"/>
        <dbReference type="ChEBI" id="CHEBI:60110"/>
        <dbReference type="ChEBI" id="CHEBI:60377"/>
        <dbReference type="EC" id="2.7.8.5"/>
    </reaction>
</comment>
<dbReference type="InterPro" id="IPR050324">
    <property type="entry name" value="CDP-alcohol_PTase-I"/>
</dbReference>
<comment type="pathway">
    <text evidence="2">Phospholipid metabolism; phosphatidylglycerol biosynthesis; phosphatidylglycerol from CDP-diacylglycerol: step 1/2.</text>
</comment>
<evidence type="ECO:0000256" key="10">
    <source>
        <dbReference type="ARBA" id="ARBA00022989"/>
    </source>
</evidence>
<comment type="similarity">
    <text evidence="4 17">Belongs to the CDP-alcohol phosphatidyltransferase class-I family.</text>
</comment>
<evidence type="ECO:0000256" key="17">
    <source>
        <dbReference type="RuleBase" id="RU003750"/>
    </source>
</evidence>
<dbReference type="Proteomes" id="UP000581135">
    <property type="component" value="Unassembled WGS sequence"/>
</dbReference>
<feature type="transmembrane region" description="Helical" evidence="18">
    <location>
        <begin position="12"/>
        <end position="45"/>
    </location>
</feature>
<dbReference type="InterPro" id="IPR048254">
    <property type="entry name" value="CDP_ALCOHOL_P_TRANSF_CS"/>
</dbReference>
<dbReference type="Pfam" id="PF01066">
    <property type="entry name" value="CDP-OH_P_transf"/>
    <property type="match status" value="1"/>
</dbReference>
<dbReference type="RefSeq" id="WP_183416142.1">
    <property type="nucleotide sequence ID" value="NZ_JACHXA010000003.1"/>
</dbReference>
<keyword evidence="12 18" id="KW-0472">Membrane</keyword>
<keyword evidence="7" id="KW-0444">Lipid biosynthesis</keyword>
<gene>
    <name evidence="19" type="ORF">FHR98_001619</name>
</gene>
<keyword evidence="8 17" id="KW-0808">Transferase</keyword>
<evidence type="ECO:0000256" key="12">
    <source>
        <dbReference type="ARBA" id="ARBA00023136"/>
    </source>
</evidence>
<dbReference type="NCBIfam" id="TIGR00560">
    <property type="entry name" value="pgsA"/>
    <property type="match status" value="1"/>
</dbReference>
<dbReference type="EMBL" id="JACHXA010000003">
    <property type="protein sequence ID" value="MBB3065340.1"/>
    <property type="molecule type" value="Genomic_DNA"/>
</dbReference>
<evidence type="ECO:0000256" key="14">
    <source>
        <dbReference type="ARBA" id="ARBA00023264"/>
    </source>
</evidence>
<evidence type="ECO:0000256" key="5">
    <source>
        <dbReference type="ARBA" id="ARBA00013170"/>
    </source>
</evidence>
<dbReference type="InterPro" id="IPR004570">
    <property type="entry name" value="Phosphatidylglycerol_P_synth"/>
</dbReference>
<evidence type="ECO:0000256" key="4">
    <source>
        <dbReference type="ARBA" id="ARBA00010441"/>
    </source>
</evidence>
<dbReference type="Gene3D" id="1.20.120.1760">
    <property type="match status" value="1"/>
</dbReference>
<evidence type="ECO:0000256" key="2">
    <source>
        <dbReference type="ARBA" id="ARBA00005042"/>
    </source>
</evidence>
<organism evidence="19 20">
    <name type="scientific">Limibacillus halophilus</name>
    <dbReference type="NCBI Taxonomy" id="1579333"/>
    <lineage>
        <taxon>Bacteria</taxon>
        <taxon>Pseudomonadati</taxon>
        <taxon>Pseudomonadota</taxon>
        <taxon>Alphaproteobacteria</taxon>
        <taxon>Rhodospirillales</taxon>
        <taxon>Rhodovibrionaceae</taxon>
        <taxon>Limibacillus</taxon>
    </lineage>
</organism>
<keyword evidence="13" id="KW-0594">Phospholipid biosynthesis</keyword>
<feature type="transmembrane region" description="Helical" evidence="18">
    <location>
        <begin position="151"/>
        <end position="175"/>
    </location>
</feature>
<reference evidence="19 20" key="1">
    <citation type="submission" date="2020-08" db="EMBL/GenBank/DDBJ databases">
        <title>Genomic Encyclopedia of Type Strains, Phase III (KMG-III): the genomes of soil and plant-associated and newly described type strains.</title>
        <authorList>
            <person name="Whitman W."/>
        </authorList>
    </citation>
    <scope>NUCLEOTIDE SEQUENCE [LARGE SCALE GENOMIC DNA]</scope>
    <source>
        <strain evidence="19 20">CECT 8803</strain>
    </source>
</reference>
<comment type="caution">
    <text evidence="19">The sequence shown here is derived from an EMBL/GenBank/DDBJ whole genome shotgun (WGS) entry which is preliminary data.</text>
</comment>
<evidence type="ECO:0000313" key="19">
    <source>
        <dbReference type="EMBL" id="MBB3065340.1"/>
    </source>
</evidence>
<dbReference type="PROSITE" id="PS00379">
    <property type="entry name" value="CDP_ALCOHOL_P_TRANSF"/>
    <property type="match status" value="1"/>
</dbReference>
<evidence type="ECO:0000256" key="8">
    <source>
        <dbReference type="ARBA" id="ARBA00022679"/>
    </source>
</evidence>
<dbReference type="GO" id="GO:0016020">
    <property type="term" value="C:membrane"/>
    <property type="evidence" value="ECO:0007669"/>
    <property type="project" value="UniProtKB-SubCell"/>
</dbReference>
<keyword evidence="20" id="KW-1185">Reference proteome</keyword>
<dbReference type="GO" id="GO:0046474">
    <property type="term" value="P:glycerophospholipid biosynthetic process"/>
    <property type="evidence" value="ECO:0007669"/>
    <property type="project" value="TreeGrafter"/>
</dbReference>
<keyword evidence="14" id="KW-1208">Phospholipid metabolism</keyword>
<evidence type="ECO:0000256" key="16">
    <source>
        <dbReference type="NCBIfam" id="TIGR00560"/>
    </source>
</evidence>
<name>A0A839SUG9_9PROT</name>
<keyword evidence="9 18" id="KW-0812">Transmembrane</keyword>
<evidence type="ECO:0000256" key="7">
    <source>
        <dbReference type="ARBA" id="ARBA00022516"/>
    </source>
</evidence>
<keyword evidence="10 18" id="KW-1133">Transmembrane helix</keyword>
<keyword evidence="11" id="KW-0443">Lipid metabolism</keyword>
<evidence type="ECO:0000313" key="20">
    <source>
        <dbReference type="Proteomes" id="UP000581135"/>
    </source>
</evidence>
<accession>A0A839SUG9</accession>
<comment type="subcellular location">
    <subcellularLocation>
        <location evidence="1">Membrane</location>
        <topology evidence="1">Multi-pass membrane protein</topology>
    </subcellularLocation>
</comment>
<evidence type="ECO:0000256" key="18">
    <source>
        <dbReference type="SAM" id="Phobius"/>
    </source>
</evidence>
<dbReference type="PIRSF" id="PIRSF000847">
    <property type="entry name" value="Phos_ph_gly_syn"/>
    <property type="match status" value="1"/>
</dbReference>
<dbReference type="InterPro" id="IPR043130">
    <property type="entry name" value="CDP-OH_PTrfase_TM_dom"/>
</dbReference>
<evidence type="ECO:0000256" key="9">
    <source>
        <dbReference type="ARBA" id="ARBA00022692"/>
    </source>
</evidence>
<protein>
    <recommendedName>
        <fullName evidence="6 16">CDP-diacylglycerol--glycerol-3-phosphate 3-phosphatidyltransferase</fullName>
        <ecNumber evidence="5 16">2.7.8.5</ecNumber>
    </recommendedName>
</protein>
<evidence type="ECO:0000256" key="6">
    <source>
        <dbReference type="ARBA" id="ARBA00014944"/>
    </source>
</evidence>